<dbReference type="Proteomes" id="UP000076532">
    <property type="component" value="Unassembled WGS sequence"/>
</dbReference>
<feature type="transmembrane region" description="Helical" evidence="6">
    <location>
        <begin position="313"/>
        <end position="333"/>
    </location>
</feature>
<feature type="transmembrane region" description="Helical" evidence="6">
    <location>
        <begin position="364"/>
        <end position="389"/>
    </location>
</feature>
<evidence type="ECO:0000256" key="1">
    <source>
        <dbReference type="ARBA" id="ARBA00004141"/>
    </source>
</evidence>
<dbReference type="InterPro" id="IPR011701">
    <property type="entry name" value="MFS"/>
</dbReference>
<evidence type="ECO:0000256" key="3">
    <source>
        <dbReference type="ARBA" id="ARBA00022692"/>
    </source>
</evidence>
<evidence type="ECO:0000256" key="4">
    <source>
        <dbReference type="ARBA" id="ARBA00022989"/>
    </source>
</evidence>
<protein>
    <submittedName>
        <fullName evidence="8">MFS general substrate transporter</fullName>
    </submittedName>
</protein>
<dbReference type="GO" id="GO:0022857">
    <property type="term" value="F:transmembrane transporter activity"/>
    <property type="evidence" value="ECO:0007669"/>
    <property type="project" value="InterPro"/>
</dbReference>
<keyword evidence="9" id="KW-1185">Reference proteome</keyword>
<evidence type="ECO:0000256" key="5">
    <source>
        <dbReference type="ARBA" id="ARBA00023136"/>
    </source>
</evidence>
<organism evidence="8 9">
    <name type="scientific">Athelia psychrophila</name>
    <dbReference type="NCBI Taxonomy" id="1759441"/>
    <lineage>
        <taxon>Eukaryota</taxon>
        <taxon>Fungi</taxon>
        <taxon>Dikarya</taxon>
        <taxon>Basidiomycota</taxon>
        <taxon>Agaricomycotina</taxon>
        <taxon>Agaricomycetes</taxon>
        <taxon>Agaricomycetidae</taxon>
        <taxon>Atheliales</taxon>
        <taxon>Atheliaceae</taxon>
        <taxon>Athelia</taxon>
    </lineage>
</organism>
<dbReference type="PANTHER" id="PTHR43791:SF85">
    <property type="entry name" value="TRANSPORTER, PUTATIVE (AFU_ORTHOLOGUE AFUA_6G00710)-RELATED"/>
    <property type="match status" value="1"/>
</dbReference>
<dbReference type="PROSITE" id="PS50850">
    <property type="entry name" value="MFS"/>
    <property type="match status" value="1"/>
</dbReference>
<dbReference type="GO" id="GO:0016020">
    <property type="term" value="C:membrane"/>
    <property type="evidence" value="ECO:0007669"/>
    <property type="project" value="UniProtKB-SubCell"/>
</dbReference>
<dbReference type="EMBL" id="KV417740">
    <property type="protein sequence ID" value="KZP07792.1"/>
    <property type="molecule type" value="Genomic_DNA"/>
</dbReference>
<evidence type="ECO:0000256" key="2">
    <source>
        <dbReference type="ARBA" id="ARBA00022448"/>
    </source>
</evidence>
<dbReference type="Gene3D" id="1.20.1250.20">
    <property type="entry name" value="MFS general substrate transporter like domains"/>
    <property type="match status" value="2"/>
</dbReference>
<evidence type="ECO:0000259" key="7">
    <source>
        <dbReference type="PROSITE" id="PS50850"/>
    </source>
</evidence>
<evidence type="ECO:0000313" key="8">
    <source>
        <dbReference type="EMBL" id="KZP07792.1"/>
    </source>
</evidence>
<reference evidence="8 9" key="1">
    <citation type="journal article" date="2016" name="Mol. Biol. Evol.">
        <title>Comparative Genomics of Early-Diverging Mushroom-Forming Fungi Provides Insights into the Origins of Lignocellulose Decay Capabilities.</title>
        <authorList>
            <person name="Nagy L.G."/>
            <person name="Riley R."/>
            <person name="Tritt A."/>
            <person name="Adam C."/>
            <person name="Daum C."/>
            <person name="Floudas D."/>
            <person name="Sun H."/>
            <person name="Yadav J.S."/>
            <person name="Pangilinan J."/>
            <person name="Larsson K.H."/>
            <person name="Matsuura K."/>
            <person name="Barry K."/>
            <person name="Labutti K."/>
            <person name="Kuo R."/>
            <person name="Ohm R.A."/>
            <person name="Bhattacharya S.S."/>
            <person name="Shirouzu T."/>
            <person name="Yoshinaga Y."/>
            <person name="Martin F.M."/>
            <person name="Grigoriev I.V."/>
            <person name="Hibbett D.S."/>
        </authorList>
    </citation>
    <scope>NUCLEOTIDE SEQUENCE [LARGE SCALE GENOMIC DNA]</scope>
    <source>
        <strain evidence="8 9">CBS 109695</strain>
    </source>
</reference>
<feature type="transmembrane region" description="Helical" evidence="6">
    <location>
        <begin position="172"/>
        <end position="193"/>
    </location>
</feature>
<feature type="domain" description="Major facilitator superfamily (MFS) profile" evidence="7">
    <location>
        <begin position="46"/>
        <end position="464"/>
    </location>
</feature>
<dbReference type="AlphaFoldDB" id="A0A165WPR9"/>
<feature type="transmembrane region" description="Helical" evidence="6">
    <location>
        <begin position="439"/>
        <end position="461"/>
    </location>
</feature>
<comment type="subcellular location">
    <subcellularLocation>
        <location evidence="1">Membrane</location>
        <topology evidence="1">Multi-pass membrane protein</topology>
    </subcellularLocation>
</comment>
<keyword evidence="5 6" id="KW-0472">Membrane</keyword>
<dbReference type="FunFam" id="1.20.1250.20:FF:000034">
    <property type="entry name" value="MFS general substrate transporter"/>
    <property type="match status" value="1"/>
</dbReference>
<dbReference type="Pfam" id="PF07690">
    <property type="entry name" value="MFS_1"/>
    <property type="match status" value="1"/>
</dbReference>
<evidence type="ECO:0000313" key="9">
    <source>
        <dbReference type="Proteomes" id="UP000076532"/>
    </source>
</evidence>
<keyword evidence="2" id="KW-0813">Transport</keyword>
<dbReference type="SUPFAM" id="SSF103473">
    <property type="entry name" value="MFS general substrate transporter"/>
    <property type="match status" value="1"/>
</dbReference>
<gene>
    <name evidence="8" type="ORF">FIBSPDRAFT_1052776</name>
</gene>
<sequence length="505" mass="55336">MSDIHDADMLKTSSAEATHASDLTYSTTSDNAEFERRAVRKLDLTVLPLVTLFYLLSFLDRANIGNAKIAGLTKDLGLTTYQYEICVTALYVPYIASELPANLLLRKIGPKVLLPTLLTTWGIILMLQGFVTSFGGLVATRFFLGLVEGPMFPGIVLYLSGFYTRKELSMRVALFFSAASLSGAFSGLLAAGIENMDGLGGKPGWAWIFILEGLFSFLVGILSFFVIASTPRDSKFLSAAQKDVIMRRLEKDRPSLATHDHFSGKEILRSMTSPHVLIVFVMFFMNGCTLFGLALFLPTIVNTFGFSTTKTQLLSVGPFATGFIVTLISAYLSDRYRTRTVPVVILAAIAVAGYAMYLTSEGTWVAYGSLFITVSGIYGLAPILSAWMANNSEPYYRRASSIAFGFIATNAASCLALAGGILSTWRFPASEAPKFRKTTIMNLIFAALILVGALVNAVVLSHMNKQKTRKREEILAQYSDDTEFDANDKAWADLGDRHPDFRYAL</sequence>
<proteinExistence type="predicted"/>
<keyword evidence="4 6" id="KW-1133">Transmembrane helix</keyword>
<dbReference type="InterPro" id="IPR036259">
    <property type="entry name" value="MFS_trans_sf"/>
</dbReference>
<dbReference type="PANTHER" id="PTHR43791">
    <property type="entry name" value="PERMEASE-RELATED"/>
    <property type="match status" value="1"/>
</dbReference>
<dbReference type="FunFam" id="1.20.1250.20:FF:000013">
    <property type="entry name" value="MFS general substrate transporter"/>
    <property type="match status" value="1"/>
</dbReference>
<dbReference type="InterPro" id="IPR020846">
    <property type="entry name" value="MFS_dom"/>
</dbReference>
<dbReference type="STRING" id="436010.A0A165WPR9"/>
<feature type="transmembrane region" description="Helical" evidence="6">
    <location>
        <begin position="401"/>
        <end position="427"/>
    </location>
</feature>
<name>A0A165WPR9_9AGAM</name>
<keyword evidence="3 6" id="KW-0812">Transmembrane</keyword>
<dbReference type="OrthoDB" id="2985014at2759"/>
<feature type="transmembrane region" description="Helical" evidence="6">
    <location>
        <begin position="276"/>
        <end position="301"/>
    </location>
</feature>
<feature type="transmembrane region" description="Helical" evidence="6">
    <location>
        <begin position="142"/>
        <end position="160"/>
    </location>
</feature>
<feature type="transmembrane region" description="Helical" evidence="6">
    <location>
        <begin position="205"/>
        <end position="228"/>
    </location>
</feature>
<feature type="transmembrane region" description="Helical" evidence="6">
    <location>
        <begin position="112"/>
        <end position="130"/>
    </location>
</feature>
<feature type="transmembrane region" description="Helical" evidence="6">
    <location>
        <begin position="340"/>
        <end position="358"/>
    </location>
</feature>
<evidence type="ECO:0000256" key="6">
    <source>
        <dbReference type="SAM" id="Phobius"/>
    </source>
</evidence>
<accession>A0A165WPR9</accession>